<proteinExistence type="predicted"/>
<evidence type="ECO:0000313" key="1">
    <source>
        <dbReference type="EMBL" id="SVD74638.1"/>
    </source>
</evidence>
<organism evidence="1">
    <name type="scientific">marine metagenome</name>
    <dbReference type="NCBI Taxonomy" id="408172"/>
    <lineage>
        <taxon>unclassified sequences</taxon>
        <taxon>metagenomes</taxon>
        <taxon>ecological metagenomes</taxon>
    </lineage>
</organism>
<gene>
    <name evidence="1" type="ORF">METZ01_LOCUS427492</name>
</gene>
<dbReference type="EMBL" id="UINC01170543">
    <property type="protein sequence ID" value="SVD74638.1"/>
    <property type="molecule type" value="Genomic_DNA"/>
</dbReference>
<accession>A0A382XWH6</accession>
<dbReference type="AlphaFoldDB" id="A0A382XWH6"/>
<protein>
    <submittedName>
        <fullName evidence="1">Uncharacterized protein</fullName>
    </submittedName>
</protein>
<name>A0A382XWH6_9ZZZZ</name>
<feature type="non-terminal residue" evidence="1">
    <location>
        <position position="1"/>
    </location>
</feature>
<reference evidence="1" key="1">
    <citation type="submission" date="2018-05" db="EMBL/GenBank/DDBJ databases">
        <authorList>
            <person name="Lanie J.A."/>
            <person name="Ng W.-L."/>
            <person name="Kazmierczak K.M."/>
            <person name="Andrzejewski T.M."/>
            <person name="Davidsen T.M."/>
            <person name="Wayne K.J."/>
            <person name="Tettelin H."/>
            <person name="Glass J.I."/>
            <person name="Rusch D."/>
            <person name="Podicherti R."/>
            <person name="Tsui H.-C.T."/>
            <person name="Winkler M.E."/>
        </authorList>
    </citation>
    <scope>NUCLEOTIDE SEQUENCE</scope>
</reference>
<sequence length="38" mass="4558">VKFFVDRFDNIIESNGQKDDEGYMPNIIIVITRNERDR</sequence>
<feature type="non-terminal residue" evidence="1">
    <location>
        <position position="38"/>
    </location>
</feature>